<dbReference type="Gene3D" id="3.30.450.40">
    <property type="match status" value="1"/>
</dbReference>
<evidence type="ECO:0000313" key="4">
    <source>
        <dbReference type="Proteomes" id="UP000618943"/>
    </source>
</evidence>
<comment type="similarity">
    <text evidence="1">Belongs to the free Met sulfoxide reductase family.</text>
</comment>
<evidence type="ECO:0000313" key="3">
    <source>
        <dbReference type="EMBL" id="MBK3493601.1"/>
    </source>
</evidence>
<dbReference type="RefSeq" id="WP_200747641.1">
    <property type="nucleotide sequence ID" value="NZ_JAEOAH010000001.1"/>
</dbReference>
<gene>
    <name evidence="3" type="ORF">JFL43_01690</name>
</gene>
<dbReference type="InterPro" id="IPR029016">
    <property type="entry name" value="GAF-like_dom_sf"/>
</dbReference>
<name>A0ABS1H2I3_9BACL</name>
<dbReference type="SMART" id="SM00065">
    <property type="entry name" value="GAF"/>
    <property type="match status" value="1"/>
</dbReference>
<comment type="caution">
    <text evidence="3">The sequence shown here is derived from an EMBL/GenBank/DDBJ whole genome shotgun (WGS) entry which is preliminary data.</text>
</comment>
<dbReference type="InterPro" id="IPR003018">
    <property type="entry name" value="GAF"/>
</dbReference>
<dbReference type="InterPro" id="IPR051330">
    <property type="entry name" value="Phosphatase_reg/MetRdx"/>
</dbReference>
<evidence type="ECO:0000259" key="2">
    <source>
        <dbReference type="SMART" id="SM00065"/>
    </source>
</evidence>
<feature type="domain" description="GAF" evidence="2">
    <location>
        <begin position="31"/>
        <end position="160"/>
    </location>
</feature>
<reference evidence="3 4" key="1">
    <citation type="submission" date="2020-12" db="EMBL/GenBank/DDBJ databases">
        <title>YIM B01967 draft genome.</title>
        <authorList>
            <person name="Yan X."/>
        </authorList>
    </citation>
    <scope>NUCLEOTIDE SEQUENCE [LARGE SCALE GENOMIC DNA]</scope>
    <source>
        <strain evidence="3 4">YIM B01967</strain>
    </source>
</reference>
<evidence type="ECO:0000256" key="1">
    <source>
        <dbReference type="ARBA" id="ARBA00038454"/>
    </source>
</evidence>
<sequence length="161" mass="17628">MFTQPTYNGNTIDQYALLAKQLDALLEDETDNIANLSNASALLNQFLHTINWCGFYLYKNEELLLGPFQGLPACVHIAMGRGVCGTAAANQETLVVANVHQFPGHIACDAASQSEIVVPIIIEGNLFGVLDIDSPINNRFSTDDREGIEQFVHVLTKHLSL</sequence>
<proteinExistence type="inferred from homology"/>
<dbReference type="SUPFAM" id="SSF55781">
    <property type="entry name" value="GAF domain-like"/>
    <property type="match status" value="1"/>
</dbReference>
<organism evidence="3 4">
    <name type="scientific">Viridibacillus soli</name>
    <dbReference type="NCBI Taxonomy" id="2798301"/>
    <lineage>
        <taxon>Bacteria</taxon>
        <taxon>Bacillati</taxon>
        <taxon>Bacillota</taxon>
        <taxon>Bacilli</taxon>
        <taxon>Bacillales</taxon>
        <taxon>Caryophanaceae</taxon>
        <taxon>Viridibacillus</taxon>
    </lineage>
</organism>
<dbReference type="Proteomes" id="UP000618943">
    <property type="component" value="Unassembled WGS sequence"/>
</dbReference>
<dbReference type="PANTHER" id="PTHR21021">
    <property type="entry name" value="GAF/PUTATIVE CYTOSKELETAL PROTEIN"/>
    <property type="match status" value="1"/>
</dbReference>
<protein>
    <submittedName>
        <fullName evidence="3">GAF domain-containing protein</fullName>
    </submittedName>
</protein>
<dbReference type="Pfam" id="PF01590">
    <property type="entry name" value="GAF"/>
    <property type="match status" value="1"/>
</dbReference>
<accession>A0ABS1H2I3</accession>
<dbReference type="EMBL" id="JAEOAH010000001">
    <property type="protein sequence ID" value="MBK3493601.1"/>
    <property type="molecule type" value="Genomic_DNA"/>
</dbReference>
<dbReference type="PANTHER" id="PTHR21021:SF15">
    <property type="entry name" value="FREE METHIONINE-R-SULFOXIDE REDUCTASE"/>
    <property type="match status" value="1"/>
</dbReference>
<keyword evidence="4" id="KW-1185">Reference proteome</keyword>